<evidence type="ECO:0000313" key="2">
    <source>
        <dbReference type="Proteomes" id="UP000828048"/>
    </source>
</evidence>
<organism evidence="1 2">
    <name type="scientific">Vaccinium darrowii</name>
    <dbReference type="NCBI Taxonomy" id="229202"/>
    <lineage>
        <taxon>Eukaryota</taxon>
        <taxon>Viridiplantae</taxon>
        <taxon>Streptophyta</taxon>
        <taxon>Embryophyta</taxon>
        <taxon>Tracheophyta</taxon>
        <taxon>Spermatophyta</taxon>
        <taxon>Magnoliopsida</taxon>
        <taxon>eudicotyledons</taxon>
        <taxon>Gunneridae</taxon>
        <taxon>Pentapetalae</taxon>
        <taxon>asterids</taxon>
        <taxon>Ericales</taxon>
        <taxon>Ericaceae</taxon>
        <taxon>Vaccinioideae</taxon>
        <taxon>Vaccinieae</taxon>
        <taxon>Vaccinium</taxon>
    </lineage>
</organism>
<keyword evidence="2" id="KW-1185">Reference proteome</keyword>
<comment type="caution">
    <text evidence="1">The sequence shown here is derived from an EMBL/GenBank/DDBJ whole genome shotgun (WGS) entry which is preliminary data.</text>
</comment>
<dbReference type="EMBL" id="CM037153">
    <property type="protein sequence ID" value="KAH7858715.1"/>
    <property type="molecule type" value="Genomic_DNA"/>
</dbReference>
<reference evidence="1 2" key="1">
    <citation type="journal article" date="2021" name="Hortic Res">
        <title>High-quality reference genome and annotation aids understanding of berry development for evergreen blueberry (Vaccinium darrowii).</title>
        <authorList>
            <person name="Yu J."/>
            <person name="Hulse-Kemp A.M."/>
            <person name="Babiker E."/>
            <person name="Staton M."/>
        </authorList>
    </citation>
    <scope>NUCLEOTIDE SEQUENCE [LARGE SCALE GENOMIC DNA]</scope>
    <source>
        <strain evidence="2">cv. NJ 8807/NJ 8810</strain>
        <tissue evidence="1">Young leaf</tissue>
    </source>
</reference>
<protein>
    <submittedName>
        <fullName evidence="1">Uncharacterized protein</fullName>
    </submittedName>
</protein>
<evidence type="ECO:0000313" key="1">
    <source>
        <dbReference type="EMBL" id="KAH7858715.1"/>
    </source>
</evidence>
<proteinExistence type="predicted"/>
<sequence length="123" mass="14034">MANESPRKVERDVTSQGVDLPLDRSYWIKSAKQQLRGRMAEIEKVKKRREERAIEKARFEKGRALLARSERARKAEEFDFNQSNLTSEQVLNPCNSDQLKVEPTSIPEEETDEAGVDGGSIVE</sequence>
<accession>A0ACB7Z0G6</accession>
<dbReference type="Proteomes" id="UP000828048">
    <property type="component" value="Chromosome 3"/>
</dbReference>
<name>A0ACB7Z0G6_9ERIC</name>
<gene>
    <name evidence="1" type="ORF">Vadar_027071</name>
</gene>